<sequence>MAPFGKFTVRFALVPEGWLSPKGGTQGSGPHFVAHDPGDWSDDIAVLILDEPVNQSAGVFDYDDLEIRQLDNALLLNRGYPAPAPFGIPDGYEPWQMWGDQVYARVLGYLAEVNGIHRIFEHSADTSRGHSGSPLFQWRVSIDQGWRPEIVGIHSHYAQGQNYARRIVQGDLLAHFGLSIGAALVEG</sequence>
<name>A0ABP4IUF0_9PSEU</name>
<evidence type="ECO:0000313" key="1">
    <source>
        <dbReference type="EMBL" id="GAA1399350.1"/>
    </source>
</evidence>
<accession>A0ABP4IUF0</accession>
<dbReference type="SUPFAM" id="SSF50494">
    <property type="entry name" value="Trypsin-like serine proteases"/>
    <property type="match status" value="1"/>
</dbReference>
<gene>
    <name evidence="1" type="ORF">GCM10009613_54790</name>
</gene>
<comment type="caution">
    <text evidence="1">The sequence shown here is derived from an EMBL/GenBank/DDBJ whole genome shotgun (WGS) entry which is preliminary data.</text>
</comment>
<evidence type="ECO:0000313" key="2">
    <source>
        <dbReference type="Proteomes" id="UP001501414"/>
    </source>
</evidence>
<dbReference type="InterPro" id="IPR009003">
    <property type="entry name" value="Peptidase_S1_PA"/>
</dbReference>
<dbReference type="EMBL" id="BAAAJK010000047">
    <property type="protein sequence ID" value="GAA1399350.1"/>
    <property type="molecule type" value="Genomic_DNA"/>
</dbReference>
<dbReference type="InterPro" id="IPR043504">
    <property type="entry name" value="Peptidase_S1_PA_chymotrypsin"/>
</dbReference>
<dbReference type="Gene3D" id="2.40.10.10">
    <property type="entry name" value="Trypsin-like serine proteases"/>
    <property type="match status" value="1"/>
</dbReference>
<keyword evidence="2" id="KW-1185">Reference proteome</keyword>
<dbReference type="RefSeq" id="WP_344027659.1">
    <property type="nucleotide sequence ID" value="NZ_BAAAJK010000047.1"/>
</dbReference>
<proteinExistence type="predicted"/>
<dbReference type="Proteomes" id="UP001501414">
    <property type="component" value="Unassembled WGS sequence"/>
</dbReference>
<organism evidence="1 2">
    <name type="scientific">Pseudonocardia kongjuensis</name>
    <dbReference type="NCBI Taxonomy" id="102227"/>
    <lineage>
        <taxon>Bacteria</taxon>
        <taxon>Bacillati</taxon>
        <taxon>Actinomycetota</taxon>
        <taxon>Actinomycetes</taxon>
        <taxon>Pseudonocardiales</taxon>
        <taxon>Pseudonocardiaceae</taxon>
        <taxon>Pseudonocardia</taxon>
    </lineage>
</organism>
<reference evidence="2" key="1">
    <citation type="journal article" date="2019" name="Int. J. Syst. Evol. Microbiol.">
        <title>The Global Catalogue of Microorganisms (GCM) 10K type strain sequencing project: providing services to taxonomists for standard genome sequencing and annotation.</title>
        <authorList>
            <consortium name="The Broad Institute Genomics Platform"/>
            <consortium name="The Broad Institute Genome Sequencing Center for Infectious Disease"/>
            <person name="Wu L."/>
            <person name="Ma J."/>
        </authorList>
    </citation>
    <scope>NUCLEOTIDE SEQUENCE [LARGE SCALE GENOMIC DNA]</scope>
    <source>
        <strain evidence="2">JCM 11896</strain>
    </source>
</reference>
<protein>
    <submittedName>
        <fullName evidence="1">Uncharacterized protein</fullName>
    </submittedName>
</protein>